<dbReference type="UniPathway" id="UPA00143"/>
<dbReference type="STRING" id="22663.A0A2I0K5D5"/>
<dbReference type="CDD" id="cd16461">
    <property type="entry name" value="RING-H2_EL5-like"/>
    <property type="match status" value="1"/>
</dbReference>
<sequence length="383" mass="42408">MGFGHRKLMDEPAVQPVNGTFSPQTINSTLSEVCETSCDPLINDTGYCFSPCLAVCPVNCRVAIPPPNYSPDPGYSPPPPYSKQRHLSPLLITTFVALSLAVLIVLGYVIYVRFYGPRRNRGGRNRAQLQRAVPPQDDEFVDDLGPVLDHPIWYIHTVGLQPSVISKIAVCKYKRGEGLIEGTECSVCLTEFEEDETLRLLPKCSHAFHVSCIDTWLRSHTNCPNCRAPIITGTPGSPSPEPSTNNTWEEVRLDQGGDDVELARENIGTAPPSRGETEEETEEHSSNRHEPENEMQPIRRSVSVDSLSAAKINLAVAEFLMGKSMRKFDPESGDEENQDQRNKRIADSSSFSGSSSSMKRSLSWSGRFLALNYSRNRGSILPQ</sequence>
<comment type="catalytic activity">
    <reaction evidence="1">
        <text>S-ubiquitinyl-[E2 ubiquitin-conjugating enzyme]-L-cysteine + [acceptor protein]-L-lysine = [E2 ubiquitin-conjugating enzyme]-L-cysteine + N(6)-ubiquitinyl-[acceptor protein]-L-lysine.</text>
        <dbReference type="EC" id="2.3.2.27"/>
    </reaction>
</comment>
<dbReference type="GO" id="GO:0061630">
    <property type="term" value="F:ubiquitin protein ligase activity"/>
    <property type="evidence" value="ECO:0007669"/>
    <property type="project" value="UniProtKB-EC"/>
</dbReference>
<feature type="compositionally biased region" description="Low complexity" evidence="15">
    <location>
        <begin position="348"/>
        <end position="362"/>
    </location>
</feature>
<keyword evidence="7" id="KW-0479">Metal-binding</keyword>
<evidence type="ECO:0000256" key="11">
    <source>
        <dbReference type="ARBA" id="ARBA00022989"/>
    </source>
</evidence>
<keyword evidence="11 16" id="KW-1133">Transmembrane helix</keyword>
<dbReference type="AlphaFoldDB" id="A0A2I0K5D5"/>
<keyword evidence="19" id="KW-1185">Reference proteome</keyword>
<evidence type="ECO:0000256" key="15">
    <source>
        <dbReference type="SAM" id="MobiDB-lite"/>
    </source>
</evidence>
<evidence type="ECO:0000256" key="7">
    <source>
        <dbReference type="ARBA" id="ARBA00022723"/>
    </source>
</evidence>
<dbReference type="EC" id="2.3.2.27" evidence="4"/>
<evidence type="ECO:0000313" key="18">
    <source>
        <dbReference type="EMBL" id="PKI63363.1"/>
    </source>
</evidence>
<dbReference type="InterPro" id="IPR044600">
    <property type="entry name" value="ATL1/ATL16-like"/>
</dbReference>
<dbReference type="InterPro" id="IPR013083">
    <property type="entry name" value="Znf_RING/FYVE/PHD"/>
</dbReference>
<evidence type="ECO:0000256" key="14">
    <source>
        <dbReference type="PROSITE-ProRule" id="PRU00175"/>
    </source>
</evidence>
<dbReference type="Pfam" id="PF13639">
    <property type="entry name" value="zf-RING_2"/>
    <property type="match status" value="1"/>
</dbReference>
<evidence type="ECO:0000259" key="17">
    <source>
        <dbReference type="PROSITE" id="PS50089"/>
    </source>
</evidence>
<evidence type="ECO:0000256" key="4">
    <source>
        <dbReference type="ARBA" id="ARBA00012483"/>
    </source>
</evidence>
<evidence type="ECO:0000256" key="10">
    <source>
        <dbReference type="ARBA" id="ARBA00022833"/>
    </source>
</evidence>
<keyword evidence="5" id="KW-0808">Transferase</keyword>
<evidence type="ECO:0000313" key="19">
    <source>
        <dbReference type="Proteomes" id="UP000233551"/>
    </source>
</evidence>
<comment type="pathway">
    <text evidence="3">Protein modification; protein ubiquitination.</text>
</comment>
<dbReference type="Gene3D" id="3.30.40.10">
    <property type="entry name" value="Zinc/RING finger domain, C3HC4 (zinc finger)"/>
    <property type="match status" value="1"/>
</dbReference>
<dbReference type="FunFam" id="3.30.40.10:FF:000233">
    <property type="entry name" value="RING-H2 finger protein ATL54"/>
    <property type="match status" value="1"/>
</dbReference>
<dbReference type="GO" id="GO:0016020">
    <property type="term" value="C:membrane"/>
    <property type="evidence" value="ECO:0007669"/>
    <property type="project" value="UniProtKB-SubCell"/>
</dbReference>
<feature type="region of interest" description="Disordered" evidence="15">
    <location>
        <begin position="266"/>
        <end position="298"/>
    </location>
</feature>
<comment type="caution">
    <text evidence="18">The sequence shown here is derived from an EMBL/GenBank/DDBJ whole genome shotgun (WGS) entry which is preliminary data.</text>
</comment>
<feature type="region of interest" description="Disordered" evidence="15">
    <location>
        <begin position="327"/>
        <end position="362"/>
    </location>
</feature>
<feature type="transmembrane region" description="Helical" evidence="16">
    <location>
        <begin position="90"/>
        <end position="111"/>
    </location>
</feature>
<dbReference type="PANTHER" id="PTHR46913">
    <property type="entry name" value="RING-H2 FINGER PROTEIN ATL16"/>
    <property type="match status" value="1"/>
</dbReference>
<name>A0A2I0K5D5_PUNGR</name>
<evidence type="ECO:0000256" key="8">
    <source>
        <dbReference type="ARBA" id="ARBA00022771"/>
    </source>
</evidence>
<dbReference type="PANTHER" id="PTHR46913:SF19">
    <property type="entry name" value="RING-TYPE E3 UBIQUITIN TRANSFERASE"/>
    <property type="match status" value="1"/>
</dbReference>
<dbReference type="EMBL" id="PGOL01000891">
    <property type="protein sequence ID" value="PKI63363.1"/>
    <property type="molecule type" value="Genomic_DNA"/>
</dbReference>
<evidence type="ECO:0000256" key="13">
    <source>
        <dbReference type="ARBA" id="ARBA00024209"/>
    </source>
</evidence>
<keyword evidence="6 16" id="KW-0812">Transmembrane</keyword>
<dbReference type="GO" id="GO:0016567">
    <property type="term" value="P:protein ubiquitination"/>
    <property type="evidence" value="ECO:0007669"/>
    <property type="project" value="UniProtKB-UniPathway"/>
</dbReference>
<dbReference type="GO" id="GO:0008270">
    <property type="term" value="F:zinc ion binding"/>
    <property type="evidence" value="ECO:0007669"/>
    <property type="project" value="UniProtKB-KW"/>
</dbReference>
<feature type="compositionally biased region" description="Basic and acidic residues" evidence="15">
    <location>
        <begin position="283"/>
        <end position="292"/>
    </location>
</feature>
<gene>
    <name evidence="18" type="ORF">CRG98_016251</name>
</gene>
<reference evidence="18 19" key="1">
    <citation type="submission" date="2017-11" db="EMBL/GenBank/DDBJ databases">
        <title>De-novo sequencing of pomegranate (Punica granatum L.) genome.</title>
        <authorList>
            <person name="Akparov Z."/>
            <person name="Amiraslanov A."/>
            <person name="Hajiyeva S."/>
            <person name="Abbasov M."/>
            <person name="Kaur K."/>
            <person name="Hamwieh A."/>
            <person name="Solovyev V."/>
            <person name="Salamov A."/>
            <person name="Braich B."/>
            <person name="Kosarev P."/>
            <person name="Mahmoud A."/>
            <person name="Hajiyev E."/>
            <person name="Babayeva S."/>
            <person name="Izzatullayeva V."/>
            <person name="Mammadov A."/>
            <person name="Mammadov A."/>
            <person name="Sharifova S."/>
            <person name="Ojaghi J."/>
            <person name="Eynullazada K."/>
            <person name="Bayramov B."/>
            <person name="Abdulazimova A."/>
            <person name="Shahmuradov I."/>
        </authorList>
    </citation>
    <scope>NUCLEOTIDE SEQUENCE [LARGE SCALE GENOMIC DNA]</scope>
    <source>
        <strain evidence="19">cv. AG2017</strain>
        <tissue evidence="18">Leaf</tissue>
    </source>
</reference>
<keyword evidence="10" id="KW-0862">Zinc</keyword>
<dbReference type="Proteomes" id="UP000233551">
    <property type="component" value="Unassembled WGS sequence"/>
</dbReference>
<dbReference type="PROSITE" id="PS50089">
    <property type="entry name" value="ZF_RING_2"/>
    <property type="match status" value="1"/>
</dbReference>
<protein>
    <recommendedName>
        <fullName evidence="4">RING-type E3 ubiquitin transferase</fullName>
        <ecNumber evidence="4">2.3.2.27</ecNumber>
    </recommendedName>
</protein>
<keyword evidence="12 16" id="KW-0472">Membrane</keyword>
<dbReference type="InterPro" id="IPR001841">
    <property type="entry name" value="Znf_RING"/>
</dbReference>
<evidence type="ECO:0000256" key="16">
    <source>
        <dbReference type="SAM" id="Phobius"/>
    </source>
</evidence>
<dbReference type="SUPFAM" id="SSF57850">
    <property type="entry name" value="RING/U-box"/>
    <property type="match status" value="1"/>
</dbReference>
<evidence type="ECO:0000256" key="2">
    <source>
        <dbReference type="ARBA" id="ARBA00004167"/>
    </source>
</evidence>
<feature type="domain" description="RING-type" evidence="17">
    <location>
        <begin position="185"/>
        <end position="227"/>
    </location>
</feature>
<evidence type="ECO:0000256" key="3">
    <source>
        <dbReference type="ARBA" id="ARBA00004906"/>
    </source>
</evidence>
<keyword evidence="9" id="KW-0833">Ubl conjugation pathway</keyword>
<keyword evidence="8 14" id="KW-0863">Zinc-finger</keyword>
<accession>A0A2I0K5D5</accession>
<comment type="subcellular location">
    <subcellularLocation>
        <location evidence="2">Membrane</location>
        <topology evidence="2">Single-pass membrane protein</topology>
    </subcellularLocation>
</comment>
<evidence type="ECO:0000256" key="1">
    <source>
        <dbReference type="ARBA" id="ARBA00000900"/>
    </source>
</evidence>
<evidence type="ECO:0000256" key="9">
    <source>
        <dbReference type="ARBA" id="ARBA00022786"/>
    </source>
</evidence>
<proteinExistence type="inferred from homology"/>
<evidence type="ECO:0000256" key="12">
    <source>
        <dbReference type="ARBA" id="ARBA00023136"/>
    </source>
</evidence>
<evidence type="ECO:0000256" key="6">
    <source>
        <dbReference type="ARBA" id="ARBA00022692"/>
    </source>
</evidence>
<evidence type="ECO:0000256" key="5">
    <source>
        <dbReference type="ARBA" id="ARBA00022679"/>
    </source>
</evidence>
<dbReference type="SMART" id="SM01197">
    <property type="entry name" value="FANCL_C"/>
    <property type="match status" value="1"/>
</dbReference>
<organism evidence="18 19">
    <name type="scientific">Punica granatum</name>
    <name type="common">Pomegranate</name>
    <dbReference type="NCBI Taxonomy" id="22663"/>
    <lineage>
        <taxon>Eukaryota</taxon>
        <taxon>Viridiplantae</taxon>
        <taxon>Streptophyta</taxon>
        <taxon>Embryophyta</taxon>
        <taxon>Tracheophyta</taxon>
        <taxon>Spermatophyta</taxon>
        <taxon>Magnoliopsida</taxon>
        <taxon>eudicotyledons</taxon>
        <taxon>Gunneridae</taxon>
        <taxon>Pentapetalae</taxon>
        <taxon>rosids</taxon>
        <taxon>malvids</taxon>
        <taxon>Myrtales</taxon>
        <taxon>Lythraceae</taxon>
        <taxon>Punica</taxon>
    </lineage>
</organism>
<comment type="similarity">
    <text evidence="13">Belongs to the RING-type zinc finger family. ATL subfamily.</text>
</comment>
<dbReference type="SMART" id="SM00184">
    <property type="entry name" value="RING"/>
    <property type="match status" value="1"/>
</dbReference>